<evidence type="ECO:0000313" key="1">
    <source>
        <dbReference type="EMBL" id="GGB60667.1"/>
    </source>
</evidence>
<dbReference type="PROSITE" id="PS51257">
    <property type="entry name" value="PROKAR_LIPOPROTEIN"/>
    <property type="match status" value="1"/>
</dbReference>
<dbReference type="RefSeq" id="WP_188582527.1">
    <property type="nucleotide sequence ID" value="NZ_BMDZ01000096.1"/>
</dbReference>
<proteinExistence type="predicted"/>
<comment type="caution">
    <text evidence="1">The sequence shown here is derived from an EMBL/GenBank/DDBJ whole genome shotgun (WGS) entry which is preliminary data.</text>
</comment>
<keyword evidence="2" id="KW-1185">Reference proteome</keyword>
<name>A0ABQ1J8S2_9PROT</name>
<accession>A0ABQ1J8S2</accession>
<organism evidence="1 2">
    <name type="scientific">Tistrella bauzanensis</name>
    <dbReference type="NCBI Taxonomy" id="657419"/>
    <lineage>
        <taxon>Bacteria</taxon>
        <taxon>Pseudomonadati</taxon>
        <taxon>Pseudomonadota</taxon>
        <taxon>Alphaproteobacteria</taxon>
        <taxon>Geminicoccales</taxon>
        <taxon>Geminicoccaceae</taxon>
        <taxon>Tistrella</taxon>
    </lineage>
</organism>
<sequence length="198" mass="21006">MRIMPGILCFSGRMAGACLAAFLLISVSACRDEVIVVESVSHAGWVSDTDMRMMLAHTPLQVVVRGTLPGFNTLATEAAVVDGIGRALNRPADSVVVLANQGTAPHILVRFDPPLANTADVCVADTVEPADMMPASAPDDGATVVRWRISICSGRNMAATATATAPIDLQVVSPLEDLTAQCLVLMRNPRENERRRGN</sequence>
<dbReference type="EMBL" id="BMDZ01000096">
    <property type="protein sequence ID" value="GGB60667.1"/>
    <property type="molecule type" value="Genomic_DNA"/>
</dbReference>
<evidence type="ECO:0000313" key="2">
    <source>
        <dbReference type="Proteomes" id="UP000603352"/>
    </source>
</evidence>
<dbReference type="Proteomes" id="UP000603352">
    <property type="component" value="Unassembled WGS sequence"/>
</dbReference>
<protein>
    <submittedName>
        <fullName evidence="1">Uncharacterized protein</fullName>
    </submittedName>
</protein>
<reference evidence="2" key="1">
    <citation type="journal article" date="2019" name="Int. J. Syst. Evol. Microbiol.">
        <title>The Global Catalogue of Microorganisms (GCM) 10K type strain sequencing project: providing services to taxonomists for standard genome sequencing and annotation.</title>
        <authorList>
            <consortium name="The Broad Institute Genomics Platform"/>
            <consortium name="The Broad Institute Genome Sequencing Center for Infectious Disease"/>
            <person name="Wu L."/>
            <person name="Ma J."/>
        </authorList>
    </citation>
    <scope>NUCLEOTIDE SEQUENCE [LARGE SCALE GENOMIC DNA]</scope>
    <source>
        <strain evidence="2">CGMCC 1.10188</strain>
    </source>
</reference>
<gene>
    <name evidence="1" type="ORF">GCM10011505_46720</name>
</gene>